<feature type="domain" description="AB hydrolase-1" evidence="1">
    <location>
        <begin position="46"/>
        <end position="266"/>
    </location>
</feature>
<dbReference type="GO" id="GO:0016787">
    <property type="term" value="F:hydrolase activity"/>
    <property type="evidence" value="ECO:0007669"/>
    <property type="project" value="UniProtKB-KW"/>
</dbReference>
<dbReference type="EMBL" id="JAGTJR010000005">
    <property type="protein sequence ID" value="KAH7060679.1"/>
    <property type="molecule type" value="Genomic_DNA"/>
</dbReference>
<gene>
    <name evidence="2" type="ORF">B0J12DRAFT_649717</name>
</gene>
<evidence type="ECO:0000313" key="3">
    <source>
        <dbReference type="Proteomes" id="UP000774617"/>
    </source>
</evidence>
<proteinExistence type="predicted"/>
<comment type="caution">
    <text evidence="2">The sequence shown here is derived from an EMBL/GenBank/DDBJ whole genome shotgun (WGS) entry which is preliminary data.</text>
</comment>
<dbReference type="InterPro" id="IPR050266">
    <property type="entry name" value="AB_hydrolase_sf"/>
</dbReference>
<dbReference type="GO" id="GO:0016746">
    <property type="term" value="F:acyltransferase activity"/>
    <property type="evidence" value="ECO:0007669"/>
    <property type="project" value="UniProtKB-KW"/>
</dbReference>
<dbReference type="PANTHER" id="PTHR43798">
    <property type="entry name" value="MONOACYLGLYCEROL LIPASE"/>
    <property type="match status" value="1"/>
</dbReference>
<sequence>MAATQSLDTSAASRLVYETLDLIVDNVPLQLSTVRRHSNHTTLAPILLLHGFGSTKEDYTDLVHHPSFKGRPFLTYDAPGCGATHCADLSALSIPFLVRTARAVLAHYAITSFHLAGHSMGGLTGLLLACEEGPRVLSFIDIEGNVAPEDCFLSRQIVTHPHADPEGFLAACVDRARRAPEYAPALYAAALPGKVRAGAVCGIFESVVRLSDEGALMGRFLGLQCPRMFMYGEQNAELSYLGTLEENGVELAEVPFARHWPMYSNAVEM</sequence>
<keyword evidence="2" id="KW-0808">Transferase</keyword>
<keyword evidence="2" id="KW-0378">Hydrolase</keyword>
<dbReference type="Gene3D" id="3.40.50.1820">
    <property type="entry name" value="alpha/beta hydrolase"/>
    <property type="match status" value="1"/>
</dbReference>
<evidence type="ECO:0000259" key="1">
    <source>
        <dbReference type="Pfam" id="PF12697"/>
    </source>
</evidence>
<dbReference type="Pfam" id="PF12697">
    <property type="entry name" value="Abhydrolase_6"/>
    <property type="match status" value="1"/>
</dbReference>
<evidence type="ECO:0000313" key="2">
    <source>
        <dbReference type="EMBL" id="KAH7060679.1"/>
    </source>
</evidence>
<dbReference type="InterPro" id="IPR029058">
    <property type="entry name" value="AB_hydrolase_fold"/>
</dbReference>
<name>A0ABQ8GQ00_9PEZI</name>
<dbReference type="PANTHER" id="PTHR43798:SF5">
    <property type="entry name" value="MONOACYLGLYCEROL LIPASE ABHD6"/>
    <property type="match status" value="1"/>
</dbReference>
<dbReference type="SUPFAM" id="SSF53474">
    <property type="entry name" value="alpha/beta-Hydrolases"/>
    <property type="match status" value="1"/>
</dbReference>
<reference evidence="2 3" key="1">
    <citation type="journal article" date="2021" name="Nat. Commun.">
        <title>Genetic determinants of endophytism in the Arabidopsis root mycobiome.</title>
        <authorList>
            <person name="Mesny F."/>
            <person name="Miyauchi S."/>
            <person name="Thiergart T."/>
            <person name="Pickel B."/>
            <person name="Atanasova L."/>
            <person name="Karlsson M."/>
            <person name="Huettel B."/>
            <person name="Barry K.W."/>
            <person name="Haridas S."/>
            <person name="Chen C."/>
            <person name="Bauer D."/>
            <person name="Andreopoulos W."/>
            <person name="Pangilinan J."/>
            <person name="LaButti K."/>
            <person name="Riley R."/>
            <person name="Lipzen A."/>
            <person name="Clum A."/>
            <person name="Drula E."/>
            <person name="Henrissat B."/>
            <person name="Kohler A."/>
            <person name="Grigoriev I.V."/>
            <person name="Martin F.M."/>
            <person name="Hacquard S."/>
        </authorList>
    </citation>
    <scope>NUCLEOTIDE SEQUENCE [LARGE SCALE GENOMIC DNA]</scope>
    <source>
        <strain evidence="2 3">MPI-SDFR-AT-0080</strain>
    </source>
</reference>
<keyword evidence="3" id="KW-1185">Reference proteome</keyword>
<accession>A0ABQ8GQ00</accession>
<organism evidence="2 3">
    <name type="scientific">Macrophomina phaseolina</name>
    <dbReference type="NCBI Taxonomy" id="35725"/>
    <lineage>
        <taxon>Eukaryota</taxon>
        <taxon>Fungi</taxon>
        <taxon>Dikarya</taxon>
        <taxon>Ascomycota</taxon>
        <taxon>Pezizomycotina</taxon>
        <taxon>Dothideomycetes</taxon>
        <taxon>Dothideomycetes incertae sedis</taxon>
        <taxon>Botryosphaeriales</taxon>
        <taxon>Botryosphaeriaceae</taxon>
        <taxon>Macrophomina</taxon>
    </lineage>
</organism>
<dbReference type="Proteomes" id="UP000774617">
    <property type="component" value="Unassembled WGS sequence"/>
</dbReference>
<dbReference type="InterPro" id="IPR000073">
    <property type="entry name" value="AB_hydrolase_1"/>
</dbReference>
<protein>
    <submittedName>
        <fullName evidence="2">Hydrolase or acyltransferase of alpha/beta superfamily</fullName>
    </submittedName>
</protein>
<keyword evidence="2" id="KW-0012">Acyltransferase</keyword>